<evidence type="ECO:0000313" key="14">
    <source>
        <dbReference type="Proteomes" id="UP000596742"/>
    </source>
</evidence>
<dbReference type="GO" id="GO:0000278">
    <property type="term" value="P:mitotic cell cycle"/>
    <property type="evidence" value="ECO:0007669"/>
    <property type="project" value="TreeGrafter"/>
</dbReference>
<feature type="non-terminal residue" evidence="13">
    <location>
        <position position="1"/>
    </location>
</feature>
<evidence type="ECO:0000259" key="11">
    <source>
        <dbReference type="Pfam" id="PF17681"/>
    </source>
</evidence>
<dbReference type="InterPro" id="IPR045818">
    <property type="entry name" value="GCP6_N"/>
</dbReference>
<dbReference type="PANTHER" id="PTHR19302">
    <property type="entry name" value="GAMMA TUBULIN COMPLEX PROTEIN"/>
    <property type="match status" value="1"/>
</dbReference>
<keyword evidence="3" id="KW-0963">Cytoplasm</keyword>
<sequence>TDTLVLPWGPQCYGDCHVTQPDNKFYMHYPLEIFMADPVRQPEPFTKIFQVTPGTDLQGNSLFNVKGYLNDQHERMTTGTLFGGLVQGKFTSLEDKLELPDLPDDEDSGMFEIRIPSVQSIDKMVLDDKASTGIDTMSCSIVSLDSGIDTSIWEECLSHVLSKHYTWESSKCGPGSTEKRPYITEAGPEALDEWYNMKRREINILCPSVTLPPRRLVSQRELCQNIISVMLGIPSVTFELYAAVGKFDIKEGTHFTGITPRSLNNICQDFMECGAIYIRLNYFSLPQTMDSFYKKGLIFQAFIGAIRKVLQHYRAVVLSIRENMTVLRMKFQCHQLFKQMRFLARLCQCEEQFDQHADLQFPSGIELLSYVYKETLESTSSDSYPMMLSILQTTCAPYLLCLEDWIYHGRYRDIYGEFMIQVNEDYIQFRDKHYWTHGFTLTTSDVMDSVPLFLRDYAKKIFSCGKSVNLLKTCCPDHFLCKLEDFEIPRIMVTYSSEEMEAIKVQCDIYVSKMKQIANKISTSREEMKARAEKAKQDLIRKAREVAERELKEYQEKVLAVKKKVDERKRKQFEFLKDQMKTDLQRRASVKEANKEEDRQFIARVTRAEEALTEKEIELERKTKEEIEEYYSKLTEEAAFREQKALWRVRRAKLDLDRINFLQQDTTHWSSQMEANPEPMRAEDFPDTVALPAWADKGLSSRKPIVVGDSTLPKWAVKGGVQMPDWARKELADDEVVFENVDEEKISTAGRPSTPRMKRLPSPRVKTGIKLNDSFSASAETEEADVRSGIQTYQHANATKETEGVEKDKYSIRMVGEMNATKESTQEDEFKSHIKVRKDMHATKETESNDDEFRPHNKPNLMMSSTTESTNVQETSFPKLKRNKDMDSNTETEAAIWKIKKPSVFGHPSQMTKLDSVEIAAPKLKRSLHFHASLESELRDFGIKPRIRISKNMYASKESEPSVIKRLRIKKSEQMWATKESEMIDHDALRLEKFKTINVYGHSSDSTVQKLLYGDKHNRSYDDTDTKGFTVVFTEVQVLEKFSYEDQFDHLGNPFVDKHEPAVDLLSSSVSTLYGGFGDYGINLRSNVDIYKYMPLPELFKHSVTKPLRSQIFLINKSVIDYFTVELQIEEHFQALRRYLLMGDGDFSQFFSDLLFDKLSSNPKPKEMLNPVFLNGVLTKSLRSSMHADDVYADNLSFAIKYVPQVLQQTAHDTLDCLELRYKVVWPLNIVITDSLICKYSKVFSFMLQLKRIVWSLKDVWHRLKRGEFSFTAIIHKAGNSVQFRQLQLYRQEMQHFVKVMQGYVASQIIHVSWKEFTESLTTDVKDLDDLHRIHSEYLNKTIFRCLLNKKASPVMKIIQDIFSLILKFRVQLINAEWYTDPESGQLTHTNFANMVSLYKAFREYSVFLFKVVYKLSVRGYQPHLQELLLRLNFNDYYKDR</sequence>
<dbReference type="Pfam" id="PF17681">
    <property type="entry name" value="GCP_N_terminal"/>
    <property type="match status" value="1"/>
</dbReference>
<dbReference type="GO" id="GO:0043015">
    <property type="term" value="F:gamma-tubulin binding"/>
    <property type="evidence" value="ECO:0007669"/>
    <property type="project" value="InterPro"/>
</dbReference>
<keyword evidence="14" id="KW-1185">Reference proteome</keyword>
<dbReference type="InterPro" id="IPR042241">
    <property type="entry name" value="GCP_C_sf"/>
</dbReference>
<evidence type="ECO:0000256" key="5">
    <source>
        <dbReference type="ARBA" id="ARBA00023212"/>
    </source>
</evidence>
<feature type="domain" description="Gamma-tubulin complex component 6 N-terminal" evidence="12">
    <location>
        <begin position="47"/>
        <end position="209"/>
    </location>
</feature>
<dbReference type="GO" id="GO:0051321">
    <property type="term" value="P:meiotic cell cycle"/>
    <property type="evidence" value="ECO:0007669"/>
    <property type="project" value="TreeGrafter"/>
</dbReference>
<comment type="similarity">
    <text evidence="2">Belongs to the TUBGCP family.</text>
</comment>
<evidence type="ECO:0000259" key="10">
    <source>
        <dbReference type="Pfam" id="PF04130"/>
    </source>
</evidence>
<gene>
    <name evidence="13" type="ORF">MGAL_10B052562</name>
</gene>
<feature type="domain" description="Gamma tubulin complex component protein N-terminal" evidence="11">
    <location>
        <begin position="226"/>
        <end position="551"/>
    </location>
</feature>
<dbReference type="OrthoDB" id="775571at2759"/>
<dbReference type="PANTHER" id="PTHR19302:SF70">
    <property type="entry name" value="GAMMA-TUBULIN COMPLEX COMPONENT 6"/>
    <property type="match status" value="1"/>
</dbReference>
<proteinExistence type="inferred from homology"/>
<comment type="subunit">
    <text evidence="7">Component of the gamma-tubulin ring complex (gTuRC) consisting of TUBGCP2, TUBGCP3, TUBGCP4, TUBGCP5 and TUBGCP6 and gamma-tubulin TUBG1 or TUBG2. TUBGCP2, TUBGCP3, TUBGCP4, TUBGCP5 and TUBGCP6 assemble in a 5:5:2:1:1 stoichiometry; each is associated with a gamma-tubulin, thereby arranging 14 gamma-tubulins in a helical manner. Gamma-tubulin at the first position is blocked by TUBGCP3 at the last position, allowing 13 protafilaments to grow into a microtubule. The gTuRC (via TUBGCP3 and TUBGCP6) interacts with ACTB and MZT1; the interactions form a luminal bridge that stabilizes the initial structure during complex assembly. The gTuRC (via TUBGCP2) interacts with MZT2A/MZT2B and CDK5RAP2 (via CM1 motif); the interactions play a role in gTuRC activation.</text>
</comment>
<dbReference type="GO" id="GO:0031122">
    <property type="term" value="P:cytoplasmic microtubule organization"/>
    <property type="evidence" value="ECO:0007669"/>
    <property type="project" value="TreeGrafter"/>
</dbReference>
<comment type="caution">
    <text evidence="13">The sequence shown here is derived from an EMBL/GenBank/DDBJ whole genome shotgun (WGS) entry which is preliminary data.</text>
</comment>
<keyword evidence="8" id="KW-0175">Coiled coil</keyword>
<evidence type="ECO:0000259" key="12">
    <source>
        <dbReference type="Pfam" id="PF19340"/>
    </source>
</evidence>
<feature type="coiled-coil region" evidence="8">
    <location>
        <begin position="602"/>
        <end position="637"/>
    </location>
</feature>
<feature type="compositionally biased region" description="Basic and acidic residues" evidence="9">
    <location>
        <begin position="840"/>
        <end position="855"/>
    </location>
</feature>
<feature type="compositionally biased region" description="Polar residues" evidence="9">
    <location>
        <begin position="862"/>
        <end position="875"/>
    </location>
</feature>
<dbReference type="GO" id="GO:0000922">
    <property type="term" value="C:spindle pole"/>
    <property type="evidence" value="ECO:0007669"/>
    <property type="project" value="InterPro"/>
</dbReference>
<feature type="coiled-coil region" evidence="8">
    <location>
        <begin position="518"/>
        <end position="571"/>
    </location>
</feature>
<feature type="region of interest" description="Disordered" evidence="9">
    <location>
        <begin position="840"/>
        <end position="875"/>
    </location>
</feature>
<dbReference type="GO" id="GO:0007020">
    <property type="term" value="P:microtubule nucleation"/>
    <property type="evidence" value="ECO:0007669"/>
    <property type="project" value="InterPro"/>
</dbReference>
<evidence type="ECO:0000256" key="9">
    <source>
        <dbReference type="SAM" id="MobiDB-lite"/>
    </source>
</evidence>
<keyword evidence="4" id="KW-0493">Microtubule</keyword>
<dbReference type="GO" id="GO:0005813">
    <property type="term" value="C:centrosome"/>
    <property type="evidence" value="ECO:0007669"/>
    <property type="project" value="UniProtKB-SubCell"/>
</dbReference>
<reference evidence="13" key="1">
    <citation type="submission" date="2018-11" db="EMBL/GenBank/DDBJ databases">
        <authorList>
            <person name="Alioto T."/>
            <person name="Alioto T."/>
        </authorList>
    </citation>
    <scope>NUCLEOTIDE SEQUENCE</scope>
</reference>
<evidence type="ECO:0000256" key="1">
    <source>
        <dbReference type="ARBA" id="ARBA00004300"/>
    </source>
</evidence>
<dbReference type="Gene3D" id="1.20.120.1900">
    <property type="entry name" value="Gamma-tubulin complex, C-terminal domain"/>
    <property type="match status" value="1"/>
</dbReference>
<feature type="domain" description="Gamma tubulin complex component C-terminal" evidence="10">
    <location>
        <begin position="1131"/>
        <end position="1438"/>
    </location>
</feature>
<evidence type="ECO:0000256" key="8">
    <source>
        <dbReference type="SAM" id="Coils"/>
    </source>
</evidence>
<dbReference type="Proteomes" id="UP000596742">
    <property type="component" value="Unassembled WGS sequence"/>
</dbReference>
<dbReference type="GO" id="GO:0051225">
    <property type="term" value="P:spindle assembly"/>
    <property type="evidence" value="ECO:0007669"/>
    <property type="project" value="TreeGrafter"/>
</dbReference>
<dbReference type="InterPro" id="IPR007259">
    <property type="entry name" value="GCP"/>
</dbReference>
<keyword evidence="5" id="KW-0206">Cytoskeleton</keyword>
<evidence type="ECO:0000256" key="6">
    <source>
        <dbReference type="ARBA" id="ARBA00071901"/>
    </source>
</evidence>
<dbReference type="GO" id="GO:0051011">
    <property type="term" value="F:microtubule minus-end binding"/>
    <property type="evidence" value="ECO:0007669"/>
    <property type="project" value="TreeGrafter"/>
</dbReference>
<dbReference type="Pfam" id="PF04130">
    <property type="entry name" value="GCP_C_terminal"/>
    <property type="match status" value="1"/>
</dbReference>
<dbReference type="InterPro" id="IPR041470">
    <property type="entry name" value="GCP_N"/>
</dbReference>
<dbReference type="Pfam" id="PF19340">
    <property type="entry name" value="GCP6_N"/>
    <property type="match status" value="1"/>
</dbReference>
<dbReference type="GO" id="GO:0005874">
    <property type="term" value="C:microtubule"/>
    <property type="evidence" value="ECO:0007669"/>
    <property type="project" value="UniProtKB-KW"/>
</dbReference>
<organism evidence="13 14">
    <name type="scientific">Mytilus galloprovincialis</name>
    <name type="common">Mediterranean mussel</name>
    <dbReference type="NCBI Taxonomy" id="29158"/>
    <lineage>
        <taxon>Eukaryota</taxon>
        <taxon>Metazoa</taxon>
        <taxon>Spiralia</taxon>
        <taxon>Lophotrochozoa</taxon>
        <taxon>Mollusca</taxon>
        <taxon>Bivalvia</taxon>
        <taxon>Autobranchia</taxon>
        <taxon>Pteriomorphia</taxon>
        <taxon>Mytilida</taxon>
        <taxon>Mytiloidea</taxon>
        <taxon>Mytilidae</taxon>
        <taxon>Mytilinae</taxon>
        <taxon>Mytilus</taxon>
    </lineage>
</organism>
<evidence type="ECO:0000256" key="4">
    <source>
        <dbReference type="ARBA" id="ARBA00022701"/>
    </source>
</evidence>
<name>A0A8B6GE06_MYTGA</name>
<evidence type="ECO:0000256" key="3">
    <source>
        <dbReference type="ARBA" id="ARBA00022490"/>
    </source>
</evidence>
<comment type="subcellular location">
    <subcellularLocation>
        <location evidence="1">Cytoplasm</location>
        <location evidence="1">Cytoskeleton</location>
        <location evidence="1">Microtubule organizing center</location>
        <location evidence="1">Centrosome</location>
    </subcellularLocation>
</comment>
<accession>A0A8B6GE06</accession>
<evidence type="ECO:0000256" key="7">
    <source>
        <dbReference type="ARBA" id="ARBA00093551"/>
    </source>
</evidence>
<dbReference type="GO" id="GO:0000930">
    <property type="term" value="C:gamma-tubulin complex"/>
    <property type="evidence" value="ECO:0007669"/>
    <property type="project" value="TreeGrafter"/>
</dbReference>
<protein>
    <recommendedName>
        <fullName evidence="6">Gamma-tubulin complex component 6</fullName>
    </recommendedName>
</protein>
<dbReference type="InterPro" id="IPR040457">
    <property type="entry name" value="GCP_C"/>
</dbReference>
<evidence type="ECO:0000313" key="13">
    <source>
        <dbReference type="EMBL" id="VDI62652.1"/>
    </source>
</evidence>
<evidence type="ECO:0000256" key="2">
    <source>
        <dbReference type="ARBA" id="ARBA00010337"/>
    </source>
</evidence>
<dbReference type="FunFam" id="1.20.120.1900:FF:000004">
    <property type="entry name" value="gamma-tubulin complex component 6 isoform X1"/>
    <property type="match status" value="1"/>
</dbReference>
<dbReference type="EMBL" id="UYJE01008281">
    <property type="protein sequence ID" value="VDI62652.1"/>
    <property type="molecule type" value="Genomic_DNA"/>
</dbReference>